<comment type="subcellular location">
    <subcellularLocation>
        <location evidence="1">Cell inner membrane</location>
        <topology evidence="1">Multi-pass membrane protein</topology>
    </subcellularLocation>
    <subcellularLocation>
        <location evidence="9">Cell membrane</location>
        <topology evidence="9">Multi-pass membrane protein</topology>
    </subcellularLocation>
</comment>
<dbReference type="PANTHER" id="PTHR30012">
    <property type="entry name" value="GENERAL SECRETION PATHWAY PROTEIN"/>
    <property type="match status" value="1"/>
</dbReference>
<dbReference type="InterPro" id="IPR018076">
    <property type="entry name" value="T2SS_GspF_dom"/>
</dbReference>
<evidence type="ECO:0000256" key="9">
    <source>
        <dbReference type="RuleBase" id="RU003923"/>
    </source>
</evidence>
<dbReference type="Gene3D" id="1.20.81.30">
    <property type="entry name" value="Type II secretion system (T2SS), domain F"/>
    <property type="match status" value="2"/>
</dbReference>
<dbReference type="InterPro" id="IPR001992">
    <property type="entry name" value="T2SS_GspF/T4SS_PilC_CS"/>
</dbReference>
<dbReference type="GO" id="GO:0009306">
    <property type="term" value="P:protein secretion"/>
    <property type="evidence" value="ECO:0007669"/>
    <property type="project" value="InterPro"/>
</dbReference>
<keyword evidence="5" id="KW-0997">Cell inner membrane</keyword>
<dbReference type="PROSITE" id="PS00874">
    <property type="entry name" value="T2SP_F"/>
    <property type="match status" value="1"/>
</dbReference>
<protein>
    <submittedName>
        <fullName evidence="12">Type IV pilus assembly protein PilC</fullName>
    </submittedName>
</protein>
<dbReference type="Pfam" id="PF00482">
    <property type="entry name" value="T2SSF"/>
    <property type="match status" value="2"/>
</dbReference>
<comment type="caution">
    <text evidence="12">The sequence shown here is derived from an EMBL/GenBank/DDBJ whole genome shotgun (WGS) entry which is preliminary data.</text>
</comment>
<evidence type="ECO:0000256" key="10">
    <source>
        <dbReference type="SAM" id="Phobius"/>
    </source>
</evidence>
<keyword evidence="7 10" id="KW-1133">Transmembrane helix</keyword>
<dbReference type="STRING" id="200904.GCA_900168775_02358"/>
<dbReference type="PRINTS" id="PR00812">
    <property type="entry name" value="BCTERIALGSPF"/>
</dbReference>
<keyword evidence="13" id="KW-1185">Reference proteome</keyword>
<keyword evidence="3 9" id="KW-0813">Transport</keyword>
<dbReference type="InterPro" id="IPR003004">
    <property type="entry name" value="GspF/PilC"/>
</dbReference>
<evidence type="ECO:0000313" key="12">
    <source>
        <dbReference type="EMBL" id="RBO99493.1"/>
    </source>
</evidence>
<evidence type="ECO:0000256" key="5">
    <source>
        <dbReference type="ARBA" id="ARBA00022519"/>
    </source>
</evidence>
<dbReference type="RefSeq" id="WP_113868422.1">
    <property type="nucleotide sequence ID" value="NZ_BAABQN010000003.1"/>
</dbReference>
<feature type="transmembrane region" description="Helical" evidence="10">
    <location>
        <begin position="373"/>
        <end position="397"/>
    </location>
</feature>
<comment type="similarity">
    <text evidence="2 9">Belongs to the GSP F family.</text>
</comment>
<evidence type="ECO:0000256" key="1">
    <source>
        <dbReference type="ARBA" id="ARBA00004429"/>
    </source>
</evidence>
<dbReference type="PANTHER" id="PTHR30012:SF0">
    <property type="entry name" value="TYPE II SECRETION SYSTEM PROTEIN F-RELATED"/>
    <property type="match status" value="1"/>
</dbReference>
<dbReference type="GO" id="GO:0005886">
    <property type="term" value="C:plasma membrane"/>
    <property type="evidence" value="ECO:0007669"/>
    <property type="project" value="UniProtKB-SubCell"/>
</dbReference>
<accession>A0A366EAT6</accession>
<feature type="transmembrane region" description="Helical" evidence="10">
    <location>
        <begin position="220"/>
        <end position="238"/>
    </location>
</feature>
<dbReference type="InterPro" id="IPR042094">
    <property type="entry name" value="T2SS_GspF_sf"/>
</dbReference>
<feature type="domain" description="Type II secretion system protein GspF" evidence="11">
    <location>
        <begin position="271"/>
        <end position="392"/>
    </location>
</feature>
<feature type="domain" description="Type II secretion system protein GspF" evidence="11">
    <location>
        <begin position="67"/>
        <end position="190"/>
    </location>
</feature>
<evidence type="ECO:0000256" key="7">
    <source>
        <dbReference type="ARBA" id="ARBA00022989"/>
    </source>
</evidence>
<keyword evidence="8 10" id="KW-0472">Membrane</keyword>
<evidence type="ECO:0000256" key="3">
    <source>
        <dbReference type="ARBA" id="ARBA00022448"/>
    </source>
</evidence>
<evidence type="ECO:0000256" key="2">
    <source>
        <dbReference type="ARBA" id="ARBA00005745"/>
    </source>
</evidence>
<reference evidence="12 13" key="1">
    <citation type="submission" date="2018-06" db="EMBL/GenBank/DDBJ databases">
        <title>Genomic Encyclopedia of Type Strains, Phase IV (KMG-IV): sequencing the most valuable type-strain genomes for metagenomic binning, comparative biology and taxonomic classification.</title>
        <authorList>
            <person name="Goeker M."/>
        </authorList>
    </citation>
    <scope>NUCLEOTIDE SEQUENCE [LARGE SCALE GENOMIC DNA]</scope>
    <source>
        <strain evidence="12 13">DSM 15140</strain>
    </source>
</reference>
<evidence type="ECO:0000256" key="6">
    <source>
        <dbReference type="ARBA" id="ARBA00022692"/>
    </source>
</evidence>
<dbReference type="Proteomes" id="UP000252254">
    <property type="component" value="Unassembled WGS sequence"/>
</dbReference>
<feature type="transmembrane region" description="Helical" evidence="10">
    <location>
        <begin position="167"/>
        <end position="192"/>
    </location>
</feature>
<gene>
    <name evidence="12" type="ORF">DES48_104169</name>
</gene>
<evidence type="ECO:0000256" key="8">
    <source>
        <dbReference type="ARBA" id="ARBA00023136"/>
    </source>
</evidence>
<dbReference type="OrthoDB" id="9805682at2"/>
<proteinExistence type="inferred from homology"/>
<dbReference type="FunFam" id="1.20.81.30:FF:000001">
    <property type="entry name" value="Type II secretion system protein F"/>
    <property type="match status" value="2"/>
</dbReference>
<keyword evidence="4" id="KW-1003">Cell membrane</keyword>
<evidence type="ECO:0000259" key="11">
    <source>
        <dbReference type="Pfam" id="PF00482"/>
    </source>
</evidence>
<organism evidence="12 13">
    <name type="scientific">Paraliobacillus ryukyuensis</name>
    <dbReference type="NCBI Taxonomy" id="200904"/>
    <lineage>
        <taxon>Bacteria</taxon>
        <taxon>Bacillati</taxon>
        <taxon>Bacillota</taxon>
        <taxon>Bacilli</taxon>
        <taxon>Bacillales</taxon>
        <taxon>Bacillaceae</taxon>
        <taxon>Paraliobacillus</taxon>
    </lineage>
</organism>
<dbReference type="AlphaFoldDB" id="A0A366EAT6"/>
<name>A0A366EAT6_9BACI</name>
<evidence type="ECO:0000256" key="4">
    <source>
        <dbReference type="ARBA" id="ARBA00022475"/>
    </source>
</evidence>
<dbReference type="EMBL" id="QNRI01000004">
    <property type="protein sequence ID" value="RBO99493.1"/>
    <property type="molecule type" value="Genomic_DNA"/>
</dbReference>
<evidence type="ECO:0000313" key="13">
    <source>
        <dbReference type="Proteomes" id="UP000252254"/>
    </source>
</evidence>
<sequence length="400" mass="45441">MKYYAYKAKDNQGKLIKGRITGETEQEAIRQIKLNDLILFELKELNPLLYQDIYIGNPVKNKDFVIFLRQFSTLIDAGITLVETTKILEEQTQSKPLKKALKQIQYSLEEGTSLSDALAEFPRLFPELLISMVQAGEVSGNLDEIMNRMANYYEKQYQLKQKIVTALTYPIVVGVIAIVITVFLLAVIVPVFTDMFLQFDQEIPVYTSIVLQISDVVQTFWWLVLLIVILIAVGIRLLNRNPNMAYMFDTIKLRMPIFGSFVQKAILSRMTQTLSSLLNSSVPILQAVSITENVIGNRVIKHVLRNARDSLEKGESLAEPMQNHWVFPKLITQMIHVGERTGSIDAMLKKVSEFYEQELDESSDKLKALIEPIMIIFLAVIVGAIVLAIVIPMFSLFESI</sequence>
<keyword evidence="6 9" id="KW-0812">Transmembrane</keyword>